<sequence>MLKPAHLWPPFALWLLALLLWLAAYQLPFSQTLHVGGDLERQRRHDEAPFFIRINGAEPPGIMVDPSLPACQQQPPPPGVRCHIWWTEWAERTGRSPYRWTSAETIFHVPGVGPGRYLLELRAGGAPDGTAVTWASAAGPVYNLNIPAGDPRRYRILAYADAAGDLQLTLRATPFVAPNDTRELGFVLYGLRSQSLDAGWRAPAWPQLAWLSLSLGALYLGTLAAGGGTLGAVGMVSLAILATTYTLAFQRPVLTLFTPLIATLSCLGATTTIAAAWLQRRWPQTNGLATITALVMLAWALRVAGMLHPHAIYSDSAMQANKLFAASLGNVFLTAGLPSATGGGVAPYPPAMFLVLMPLQLLAPIGHHERIALVQAGSALLDSLVVAMLWLILRRCGFGNRAALFAAAAYLLPLTALESFSIGELANVGGQALAIPFLTLLALGFAGPNVKGPWPIVLLSATLSLALVAHSGVTLSLGALVGSLWSLGLAAMLMGRPSPISISRLSLVISASLGFVLLCYYSAPVYIERVFAGERSSVGGRSLSEILRETSLGLLGLIPPGARARPIPTLLSLSALAGLALLWAGHRSNPHTANLRFLLTAWWLATCITQALLLIATQGVRWGLFLYPALCLSAGILLTTLWQRGRNGRLIAALILASLLTFGFEQWVAQVRDYLHG</sequence>
<evidence type="ECO:0000313" key="2">
    <source>
        <dbReference type="EMBL" id="PDW04100.1"/>
    </source>
</evidence>
<feature type="transmembrane region" description="Helical" evidence="1">
    <location>
        <begin position="505"/>
        <end position="523"/>
    </location>
</feature>
<feature type="transmembrane region" description="Helical" evidence="1">
    <location>
        <begin position="567"/>
        <end position="585"/>
    </location>
</feature>
<reference evidence="3" key="1">
    <citation type="submission" date="2017-08" db="EMBL/GenBank/DDBJ databases">
        <authorList>
            <person name="Grouzdev D.S."/>
            <person name="Gaisin V.A."/>
            <person name="Rysina M.S."/>
            <person name="Gorlenko V.M."/>
        </authorList>
    </citation>
    <scope>NUCLEOTIDE SEQUENCE [LARGE SCALE GENOMIC DNA]</scope>
    <source>
        <strain evidence="3">Kir15-3F</strain>
    </source>
</reference>
<evidence type="ECO:0000256" key="1">
    <source>
        <dbReference type="SAM" id="Phobius"/>
    </source>
</evidence>
<feature type="transmembrane region" description="Helical" evidence="1">
    <location>
        <begin position="253"/>
        <end position="276"/>
    </location>
</feature>
<keyword evidence="1" id="KW-0812">Transmembrane</keyword>
<dbReference type="EMBL" id="NQWI01000015">
    <property type="protein sequence ID" value="PDW04100.1"/>
    <property type="molecule type" value="Genomic_DNA"/>
</dbReference>
<evidence type="ECO:0000313" key="3">
    <source>
        <dbReference type="Proteomes" id="UP000220527"/>
    </source>
</evidence>
<feature type="transmembrane region" description="Helical" evidence="1">
    <location>
        <begin position="428"/>
        <end position="446"/>
    </location>
</feature>
<keyword evidence="1" id="KW-1133">Transmembrane helix</keyword>
<feature type="transmembrane region" description="Helical" evidence="1">
    <location>
        <begin position="328"/>
        <end position="351"/>
    </location>
</feature>
<keyword evidence="3" id="KW-1185">Reference proteome</keyword>
<proteinExistence type="predicted"/>
<protein>
    <submittedName>
        <fullName evidence="2">Uncharacterized protein</fullName>
    </submittedName>
</protein>
<gene>
    <name evidence="2" type="ORF">CJ255_05255</name>
</gene>
<feature type="transmembrane region" description="Helical" evidence="1">
    <location>
        <begin position="597"/>
        <end position="616"/>
    </location>
</feature>
<dbReference type="AlphaFoldDB" id="A0A2A6RML4"/>
<keyword evidence="1" id="KW-0472">Membrane</keyword>
<comment type="caution">
    <text evidence="2">The sequence shown here is derived from an EMBL/GenBank/DDBJ whole genome shotgun (WGS) entry which is preliminary data.</text>
</comment>
<feature type="transmembrane region" description="Helical" evidence="1">
    <location>
        <begin position="217"/>
        <end position="241"/>
    </location>
</feature>
<feature type="transmembrane region" description="Helical" evidence="1">
    <location>
        <begin position="622"/>
        <end position="643"/>
    </location>
</feature>
<dbReference type="Proteomes" id="UP000220527">
    <property type="component" value="Unassembled WGS sequence"/>
</dbReference>
<feature type="transmembrane region" description="Helical" evidence="1">
    <location>
        <begin position="650"/>
        <end position="669"/>
    </location>
</feature>
<feature type="transmembrane region" description="Helical" evidence="1">
    <location>
        <begin position="288"/>
        <end position="307"/>
    </location>
</feature>
<feature type="transmembrane region" description="Helical" evidence="1">
    <location>
        <begin position="371"/>
        <end position="393"/>
    </location>
</feature>
<organism evidence="2 3">
    <name type="scientific">Candidatus Viridilinea mediisalina</name>
    <dbReference type="NCBI Taxonomy" id="2024553"/>
    <lineage>
        <taxon>Bacteria</taxon>
        <taxon>Bacillati</taxon>
        <taxon>Chloroflexota</taxon>
        <taxon>Chloroflexia</taxon>
        <taxon>Chloroflexales</taxon>
        <taxon>Chloroflexineae</taxon>
        <taxon>Oscillochloridaceae</taxon>
        <taxon>Candidatus Viridilinea</taxon>
    </lineage>
</organism>
<name>A0A2A6RML4_9CHLR</name>
<accession>A0A2A6RML4</accession>